<reference evidence="1" key="1">
    <citation type="journal article" date="2020" name="Nature">
        <title>Giant virus diversity and host interactions through global metagenomics.</title>
        <authorList>
            <person name="Schulz F."/>
            <person name="Roux S."/>
            <person name="Paez-Espino D."/>
            <person name="Jungbluth S."/>
            <person name="Walsh D.A."/>
            <person name="Denef V.J."/>
            <person name="McMahon K.D."/>
            <person name="Konstantinidis K.T."/>
            <person name="Eloe-Fadrosh E.A."/>
            <person name="Kyrpides N.C."/>
            <person name="Woyke T."/>
        </authorList>
    </citation>
    <scope>NUCLEOTIDE SEQUENCE</scope>
    <source>
        <strain evidence="1">GVMAG-M-3300027804-47</strain>
    </source>
</reference>
<sequence length="271" mass="32306">MLSELVQYFAIFIQFLRKLLTIPDKEKRVREDNKIKVAVKENGIHKINFSLLSEIIFTNDAAFNNIDTVTAKMLKCVCKNAGLNKTIKLKLDVYKARYYYEKLDKIINKRNVINITRNITRNINRNIIRNINKNKNRDIEDFITKFKEVAKENAVVNDGFRELVVIDYKLALYNYSELKYYTETYDIDKENLLGKCVQYLKVIQCLGFYDYYKGYDSNYDNYYVRIPLHFIKAPENIYEYEYVPDDNYVLDDQYENCVLSVSHEFVFTPFI</sequence>
<protein>
    <submittedName>
        <fullName evidence="1">Uncharacterized protein</fullName>
    </submittedName>
</protein>
<name>A0A6C0LEV8_9ZZZZ</name>
<dbReference type="EMBL" id="MN740481">
    <property type="protein sequence ID" value="QHU29083.1"/>
    <property type="molecule type" value="Genomic_DNA"/>
</dbReference>
<evidence type="ECO:0000313" key="1">
    <source>
        <dbReference type="EMBL" id="QHU29083.1"/>
    </source>
</evidence>
<proteinExistence type="predicted"/>
<organism evidence="1">
    <name type="scientific">viral metagenome</name>
    <dbReference type="NCBI Taxonomy" id="1070528"/>
    <lineage>
        <taxon>unclassified sequences</taxon>
        <taxon>metagenomes</taxon>
        <taxon>organismal metagenomes</taxon>
    </lineage>
</organism>
<dbReference type="AlphaFoldDB" id="A0A6C0LEV8"/>
<accession>A0A6C0LEV8</accession>